<name>K9NT94_9DINO</name>
<dbReference type="PROSITE" id="PS00046">
    <property type="entry name" value="HISTONE_H2A"/>
    <property type="match status" value="1"/>
</dbReference>
<dbReference type="SMART" id="SM00414">
    <property type="entry name" value="H2A"/>
    <property type="match status" value="1"/>
</dbReference>
<evidence type="ECO:0000256" key="1">
    <source>
        <dbReference type="ARBA" id="ARBA00004123"/>
    </source>
</evidence>
<evidence type="ECO:0000256" key="8">
    <source>
        <dbReference type="RuleBase" id="RU003767"/>
    </source>
</evidence>
<feature type="domain" description="Histone H2A C-terminal" evidence="11">
    <location>
        <begin position="135"/>
        <end position="166"/>
    </location>
</feature>
<reference evidence="12" key="1">
    <citation type="journal article" date="2012" name="Curr. Biol.">
        <title>Loss of nucleosomal DNA condensation coincides with appearance of a novel nuclear protein in dinoflagellates.</title>
        <authorList>
            <person name="Gornik S.G."/>
            <person name="Ford K.L."/>
            <person name="Mulhern T.D."/>
            <person name="Bacic A."/>
            <person name="McFadden G.I."/>
            <person name="Waller R.F."/>
        </authorList>
    </citation>
    <scope>NUCLEOTIDE SEQUENCE</scope>
</reference>
<comment type="subcellular location">
    <subcellularLocation>
        <location evidence="2">Chromosome</location>
    </subcellularLocation>
    <subcellularLocation>
        <location evidence="1 8">Nucleus</location>
    </subcellularLocation>
</comment>
<feature type="region of interest" description="Disordered" evidence="9">
    <location>
        <begin position="24"/>
        <end position="57"/>
    </location>
</feature>
<evidence type="ECO:0000256" key="9">
    <source>
        <dbReference type="SAM" id="MobiDB-lite"/>
    </source>
</evidence>
<dbReference type="GO" id="GO:0046982">
    <property type="term" value="F:protein heterodimerization activity"/>
    <property type="evidence" value="ECO:0007669"/>
    <property type="project" value="InterPro"/>
</dbReference>
<evidence type="ECO:0000256" key="6">
    <source>
        <dbReference type="ARBA" id="ARBA00023242"/>
    </source>
</evidence>
<keyword evidence="5 8" id="KW-0238">DNA-binding</keyword>
<dbReference type="FunFam" id="1.10.20.10:FF:000103">
    <property type="entry name" value="Histone H2A type 1"/>
    <property type="match status" value="1"/>
</dbReference>
<evidence type="ECO:0000256" key="3">
    <source>
        <dbReference type="ARBA" id="ARBA00010691"/>
    </source>
</evidence>
<evidence type="ECO:0000313" key="12">
    <source>
        <dbReference type="EMBL" id="AFY23217.1"/>
    </source>
</evidence>
<dbReference type="InterPro" id="IPR009072">
    <property type="entry name" value="Histone-fold"/>
</dbReference>
<feature type="non-terminal residue" evidence="12">
    <location>
        <position position="186"/>
    </location>
</feature>
<dbReference type="GO" id="GO:0030527">
    <property type="term" value="F:structural constituent of chromatin"/>
    <property type="evidence" value="ECO:0007669"/>
    <property type="project" value="InterPro"/>
</dbReference>
<dbReference type="EMBL" id="JX839686">
    <property type="protein sequence ID" value="AFY23217.1"/>
    <property type="molecule type" value="mRNA"/>
</dbReference>
<dbReference type="InterPro" id="IPR007125">
    <property type="entry name" value="H2A/H2B/H3"/>
</dbReference>
<keyword evidence="7 8" id="KW-0544">Nucleosome core</keyword>
<dbReference type="GO" id="GO:0000786">
    <property type="term" value="C:nucleosome"/>
    <property type="evidence" value="ECO:0007669"/>
    <property type="project" value="UniProtKB-KW"/>
</dbReference>
<proteinExistence type="evidence at transcript level"/>
<keyword evidence="4 8" id="KW-0158">Chromosome</keyword>
<keyword evidence="6 8" id="KW-0539">Nucleus</keyword>
<dbReference type="GO" id="GO:0003677">
    <property type="term" value="F:DNA binding"/>
    <property type="evidence" value="ECO:0007669"/>
    <property type="project" value="UniProtKB-KW"/>
</dbReference>
<feature type="compositionally biased region" description="Basic and acidic residues" evidence="9">
    <location>
        <begin position="24"/>
        <end position="54"/>
    </location>
</feature>
<sequence length="186" mass="20356">MESRSAKSVDKMIFMDQSQKQILEEKESRLDKSKQKLKSVAREKETKEEKEMKAKPASTSRSMKAGLIFPVGRIYSHMKHVTSCKRVGAGAPVYLASVLEYLCAEILELAGNSALDQKKHRILPRHIQLAIANDEELYKYLGHVTIASGGVLPKIHSVLLPTAAGGATSSGVVGAKKAPKNFNVPQ</sequence>
<dbReference type="Gene3D" id="1.10.20.10">
    <property type="entry name" value="Histone, subunit A"/>
    <property type="match status" value="1"/>
</dbReference>
<evidence type="ECO:0000256" key="4">
    <source>
        <dbReference type="ARBA" id="ARBA00022454"/>
    </source>
</evidence>
<dbReference type="InterPro" id="IPR032454">
    <property type="entry name" value="Histone_H2A_C"/>
</dbReference>
<accession>K9NT94</accession>
<evidence type="ECO:0000256" key="7">
    <source>
        <dbReference type="ARBA" id="ARBA00023269"/>
    </source>
</evidence>
<evidence type="ECO:0000259" key="11">
    <source>
        <dbReference type="Pfam" id="PF16211"/>
    </source>
</evidence>
<dbReference type="InterPro" id="IPR032458">
    <property type="entry name" value="Histone_H2A_CS"/>
</dbReference>
<comment type="similarity">
    <text evidence="3 8">Belongs to the histone H2A family.</text>
</comment>
<dbReference type="PANTHER" id="PTHR23430">
    <property type="entry name" value="HISTONE H2A"/>
    <property type="match status" value="1"/>
</dbReference>
<evidence type="ECO:0000259" key="10">
    <source>
        <dbReference type="Pfam" id="PF00125"/>
    </source>
</evidence>
<feature type="domain" description="Core Histone H2A/H2B/H3" evidence="10">
    <location>
        <begin position="48"/>
        <end position="131"/>
    </location>
</feature>
<protein>
    <recommendedName>
        <fullName evidence="8">Histone H2A</fullName>
    </recommendedName>
</protein>
<evidence type="ECO:0000256" key="5">
    <source>
        <dbReference type="ARBA" id="ARBA00023125"/>
    </source>
</evidence>
<dbReference type="CDD" id="cd00074">
    <property type="entry name" value="HFD_H2A"/>
    <property type="match status" value="1"/>
</dbReference>
<dbReference type="PRINTS" id="PR00620">
    <property type="entry name" value="HISTONEH2A"/>
</dbReference>
<evidence type="ECO:0000256" key="2">
    <source>
        <dbReference type="ARBA" id="ARBA00004286"/>
    </source>
</evidence>
<organism evidence="12">
    <name type="scientific">Hematodinium sp. SG-2012</name>
    <dbReference type="NCBI Taxonomy" id="1263730"/>
    <lineage>
        <taxon>Eukaryota</taxon>
        <taxon>Sar</taxon>
        <taxon>Alveolata</taxon>
        <taxon>Dinophyceae</taxon>
        <taxon>Syndiniales</taxon>
        <taxon>Syndiniaceae</taxon>
        <taxon>Hematodinium</taxon>
    </lineage>
</organism>
<comment type="subunit">
    <text evidence="8">The nucleosome is a histone octamer containing two molecules each of H2A, H2B, H3 and H4 assembled in one H3-H4 heterotetramer and two H2A-H2B heterodimers. The octamer wraps approximately 147 bp of DNA.</text>
</comment>
<dbReference type="SUPFAM" id="SSF47113">
    <property type="entry name" value="Histone-fold"/>
    <property type="match status" value="1"/>
</dbReference>
<dbReference type="Pfam" id="PF16211">
    <property type="entry name" value="Histone_H2A_C"/>
    <property type="match status" value="1"/>
</dbReference>
<dbReference type="GO" id="GO:0005634">
    <property type="term" value="C:nucleus"/>
    <property type="evidence" value="ECO:0007669"/>
    <property type="project" value="UniProtKB-SubCell"/>
</dbReference>
<dbReference type="InterPro" id="IPR002119">
    <property type="entry name" value="Histone_H2A"/>
</dbReference>
<dbReference type="AlphaFoldDB" id="K9NT94"/>
<dbReference type="Pfam" id="PF00125">
    <property type="entry name" value="Histone"/>
    <property type="match status" value="1"/>
</dbReference>